<sequence>MQRLRYRHLSAAIVGIPPGIAIEAERIKAVGPCGQAPAGATRLDWSGFSSRGRRLSGTDRLLPSIYSSPRT</sequence>
<dbReference type="EMBL" id="LT598653">
    <property type="protein sequence ID" value="SBV33302.1"/>
    <property type="molecule type" value="Genomic_DNA"/>
</dbReference>
<evidence type="ECO:0000313" key="1">
    <source>
        <dbReference type="EMBL" id="SBV33302.1"/>
    </source>
</evidence>
<gene>
    <name evidence="1" type="ORF">SPPYR_2182</name>
</gene>
<protein>
    <submittedName>
        <fullName evidence="1">Uncharacterized protein</fullName>
    </submittedName>
</protein>
<name>A0A1Y5PTF5_9SPHN</name>
<organism evidence="1">
    <name type="scientific">uncultured Sphingopyxis sp</name>
    <dbReference type="NCBI Taxonomy" id="310581"/>
    <lineage>
        <taxon>Bacteria</taxon>
        <taxon>Pseudomonadati</taxon>
        <taxon>Pseudomonadota</taxon>
        <taxon>Alphaproteobacteria</taxon>
        <taxon>Sphingomonadales</taxon>
        <taxon>Sphingomonadaceae</taxon>
        <taxon>Sphingopyxis</taxon>
        <taxon>environmental samples</taxon>
    </lineage>
</organism>
<dbReference type="AlphaFoldDB" id="A0A1Y5PTF5"/>
<dbReference type="KEGG" id="sphu:SPPYR_2182"/>
<proteinExistence type="predicted"/>
<reference evidence="1" key="1">
    <citation type="submission" date="2016-03" db="EMBL/GenBank/DDBJ databases">
        <authorList>
            <person name="Ploux O."/>
        </authorList>
    </citation>
    <scope>NUCLEOTIDE SEQUENCE</scope>
    <source>
        <strain evidence="1">UC10</strain>
    </source>
</reference>
<accession>A0A1Y5PTF5</accession>